<reference evidence="1" key="1">
    <citation type="journal article" date="2025" name="Int. J. Syst. Evol. Microbiol.">
        <title>Inconstantimicrobium mannanitabidum sp. nov., a novel member of the family Clostridiaceae isolated from anoxic soil under the treatment of reductive soil disinfestation.</title>
        <authorList>
            <person name="Ueki A."/>
            <person name="Tonouchi A."/>
            <person name="Honma S."/>
            <person name="Kaku N."/>
            <person name="Ueki K."/>
        </authorList>
    </citation>
    <scope>NUCLEOTIDE SEQUENCE</scope>
    <source>
        <strain evidence="1">TW13</strain>
    </source>
</reference>
<name>A0ACB5RAG8_9CLOT</name>
<organism evidence="1 2">
    <name type="scientific">Inconstantimicrobium mannanitabidum</name>
    <dbReference type="NCBI Taxonomy" id="1604901"/>
    <lineage>
        <taxon>Bacteria</taxon>
        <taxon>Bacillati</taxon>
        <taxon>Bacillota</taxon>
        <taxon>Clostridia</taxon>
        <taxon>Eubacteriales</taxon>
        <taxon>Clostridiaceae</taxon>
        <taxon>Inconstantimicrobium</taxon>
    </lineage>
</organism>
<gene>
    <name evidence="1" type="ORF">rsdtw13_13600</name>
</gene>
<sequence length="361" mass="41604">MDYNAYMKEKMSKMLFIEIDIKKLLSQITSEEVTLENNDIYFPIKFDKVSENVQSKTSVGNLSLSWIVEGMFLTLGIDDNFKYNNDYLKVLNIIRDSEKIVKSIIAENVKKKEYVEAFSLLKGLVALNNSEEYYDKLLSVGEKLTELDKNFAEQQLLVVELAKKDYLNSAMPYYYEALALYSLEKNSEAYVALNEYVNKGGEKTSQVTTLLNILKEDIDYKKGVELLDEEPELALKKLLPILEKNSEDAILNFYIALAYRKLENYEKAIYYLNQSIAIDSSIAEVVNEMGINYACLGEYENAIKYLRKAFEATRDVEVCTNIVICYNNMGDVENAKLHLQIAEKLNKDDEIVKQLKEILYK</sequence>
<proteinExistence type="predicted"/>
<accession>A0ACB5RAG8</accession>
<comment type="caution">
    <text evidence="1">The sequence shown here is derived from an EMBL/GenBank/DDBJ whole genome shotgun (WGS) entry which is preliminary data.</text>
</comment>
<evidence type="ECO:0000313" key="2">
    <source>
        <dbReference type="Proteomes" id="UP001058074"/>
    </source>
</evidence>
<evidence type="ECO:0000313" key="1">
    <source>
        <dbReference type="EMBL" id="GKX66102.1"/>
    </source>
</evidence>
<protein>
    <submittedName>
        <fullName evidence="1">Capsular polysaccharide biosynthesis protein</fullName>
    </submittedName>
</protein>
<dbReference type="Proteomes" id="UP001058074">
    <property type="component" value="Unassembled WGS sequence"/>
</dbReference>
<dbReference type="EMBL" id="BROD01000001">
    <property type="protein sequence ID" value="GKX66102.1"/>
    <property type="molecule type" value="Genomic_DNA"/>
</dbReference>
<keyword evidence="2" id="KW-1185">Reference proteome</keyword>